<dbReference type="AlphaFoldDB" id="A0A9P0GW81"/>
<dbReference type="Proteomes" id="UP001152798">
    <property type="component" value="Chromosome 1"/>
</dbReference>
<dbReference type="OrthoDB" id="1707486at2759"/>
<dbReference type="GO" id="GO:0008623">
    <property type="term" value="C:CHRAC"/>
    <property type="evidence" value="ECO:0007669"/>
    <property type="project" value="TreeGrafter"/>
</dbReference>
<gene>
    <name evidence="6" type="ORF">NEZAVI_LOCUS1386</name>
</gene>
<proteinExistence type="predicted"/>
<sequence>MAERVEDLNLPASVVTRIIKECLPDGVNVSKEARVAVARAASVFVLYLTSTSNNLATQANRKTISANDVFKALSETDFEFFVEPLKDALEAHKKVLQEKKQKTVEKSLDEKEVNGEINGKHNSSAIEVEDEEEQEEDN</sequence>
<feature type="domain" description="Transcription factor CBF/NF-Y/archaeal histone" evidence="5">
    <location>
        <begin position="9"/>
        <end position="73"/>
    </location>
</feature>
<dbReference type="GO" id="GO:0031490">
    <property type="term" value="F:chromatin DNA binding"/>
    <property type="evidence" value="ECO:0007669"/>
    <property type="project" value="TreeGrafter"/>
</dbReference>
<reference evidence="6" key="1">
    <citation type="submission" date="2022-01" db="EMBL/GenBank/DDBJ databases">
        <authorList>
            <person name="King R."/>
        </authorList>
    </citation>
    <scope>NUCLEOTIDE SEQUENCE</scope>
</reference>
<dbReference type="GO" id="GO:0031507">
    <property type="term" value="P:heterochromatin formation"/>
    <property type="evidence" value="ECO:0007669"/>
    <property type="project" value="TreeGrafter"/>
</dbReference>
<organism evidence="6 7">
    <name type="scientific">Nezara viridula</name>
    <name type="common">Southern green stink bug</name>
    <name type="synonym">Cimex viridulus</name>
    <dbReference type="NCBI Taxonomy" id="85310"/>
    <lineage>
        <taxon>Eukaryota</taxon>
        <taxon>Metazoa</taxon>
        <taxon>Ecdysozoa</taxon>
        <taxon>Arthropoda</taxon>
        <taxon>Hexapoda</taxon>
        <taxon>Insecta</taxon>
        <taxon>Pterygota</taxon>
        <taxon>Neoptera</taxon>
        <taxon>Paraneoptera</taxon>
        <taxon>Hemiptera</taxon>
        <taxon>Heteroptera</taxon>
        <taxon>Panheteroptera</taxon>
        <taxon>Pentatomomorpha</taxon>
        <taxon>Pentatomoidea</taxon>
        <taxon>Pentatomidae</taxon>
        <taxon>Pentatominae</taxon>
        <taxon>Nezara</taxon>
    </lineage>
</organism>
<feature type="region of interest" description="Disordered" evidence="4">
    <location>
        <begin position="100"/>
        <end position="138"/>
    </location>
</feature>
<dbReference type="PANTHER" id="PTHR46172:SF1">
    <property type="entry name" value="DNA POLYMERASE EPSILON SUBUNIT 3"/>
    <property type="match status" value="1"/>
</dbReference>
<evidence type="ECO:0000256" key="1">
    <source>
        <dbReference type="ARBA" id="ARBA00004123"/>
    </source>
</evidence>
<dbReference type="Gene3D" id="1.10.20.10">
    <property type="entry name" value="Histone, subunit A"/>
    <property type="match status" value="1"/>
</dbReference>
<evidence type="ECO:0000256" key="3">
    <source>
        <dbReference type="ARBA" id="ARBA00039793"/>
    </source>
</evidence>
<feature type="compositionally biased region" description="Basic and acidic residues" evidence="4">
    <location>
        <begin position="100"/>
        <end position="114"/>
    </location>
</feature>
<dbReference type="GO" id="GO:0008622">
    <property type="term" value="C:epsilon DNA polymerase complex"/>
    <property type="evidence" value="ECO:0007669"/>
    <property type="project" value="TreeGrafter"/>
</dbReference>
<dbReference type="EMBL" id="OV725077">
    <property type="protein sequence ID" value="CAH1390134.1"/>
    <property type="molecule type" value="Genomic_DNA"/>
</dbReference>
<dbReference type="InterPro" id="IPR003958">
    <property type="entry name" value="CBFA_NFYB_domain"/>
</dbReference>
<dbReference type="SUPFAM" id="SSF47113">
    <property type="entry name" value="Histone-fold"/>
    <property type="match status" value="1"/>
</dbReference>
<dbReference type="InterPro" id="IPR051377">
    <property type="entry name" value="DNA_Pol-Epsilon_Subunit"/>
</dbReference>
<feature type="compositionally biased region" description="Acidic residues" evidence="4">
    <location>
        <begin position="127"/>
        <end position="138"/>
    </location>
</feature>
<evidence type="ECO:0000259" key="5">
    <source>
        <dbReference type="Pfam" id="PF00808"/>
    </source>
</evidence>
<dbReference type="GO" id="GO:0046982">
    <property type="term" value="F:protein heterodimerization activity"/>
    <property type="evidence" value="ECO:0007669"/>
    <property type="project" value="InterPro"/>
</dbReference>
<protein>
    <recommendedName>
        <fullName evidence="3">DNA polymerase epsilon subunit 3</fullName>
    </recommendedName>
</protein>
<dbReference type="Pfam" id="PF00808">
    <property type="entry name" value="CBFD_NFYB_HMF"/>
    <property type="match status" value="1"/>
</dbReference>
<name>A0A9P0GW81_NEZVI</name>
<comment type="subcellular location">
    <subcellularLocation>
        <location evidence="1">Nucleus</location>
    </subcellularLocation>
</comment>
<dbReference type="CDD" id="cd22928">
    <property type="entry name" value="HFD_POLE3_DPB4"/>
    <property type="match status" value="1"/>
</dbReference>
<accession>A0A9P0GW81</accession>
<dbReference type="GO" id="GO:0006974">
    <property type="term" value="P:DNA damage response"/>
    <property type="evidence" value="ECO:0007669"/>
    <property type="project" value="TreeGrafter"/>
</dbReference>
<evidence type="ECO:0000256" key="4">
    <source>
        <dbReference type="SAM" id="MobiDB-lite"/>
    </source>
</evidence>
<dbReference type="PANTHER" id="PTHR46172">
    <property type="entry name" value="DNA POLYMERASE EPSILON SUBUNIT 3"/>
    <property type="match status" value="1"/>
</dbReference>
<evidence type="ECO:0000313" key="7">
    <source>
        <dbReference type="Proteomes" id="UP001152798"/>
    </source>
</evidence>
<keyword evidence="7" id="KW-1185">Reference proteome</keyword>
<evidence type="ECO:0000313" key="6">
    <source>
        <dbReference type="EMBL" id="CAH1390134.1"/>
    </source>
</evidence>
<dbReference type="InterPro" id="IPR009072">
    <property type="entry name" value="Histone-fold"/>
</dbReference>
<dbReference type="GO" id="GO:0006272">
    <property type="term" value="P:leading strand elongation"/>
    <property type="evidence" value="ECO:0007669"/>
    <property type="project" value="TreeGrafter"/>
</dbReference>
<keyword evidence="2" id="KW-0539">Nucleus</keyword>
<evidence type="ECO:0000256" key="2">
    <source>
        <dbReference type="ARBA" id="ARBA00023242"/>
    </source>
</evidence>